<evidence type="ECO:0000256" key="2">
    <source>
        <dbReference type="ARBA" id="ARBA00022475"/>
    </source>
</evidence>
<keyword evidence="3 6" id="KW-0812">Transmembrane</keyword>
<dbReference type="InterPro" id="IPR051791">
    <property type="entry name" value="Pra-immunoreactive"/>
</dbReference>
<evidence type="ECO:0000256" key="1">
    <source>
        <dbReference type="ARBA" id="ARBA00004651"/>
    </source>
</evidence>
<keyword evidence="9" id="KW-1185">Reference proteome</keyword>
<evidence type="ECO:0000256" key="5">
    <source>
        <dbReference type="ARBA" id="ARBA00023136"/>
    </source>
</evidence>
<keyword evidence="5 6" id="KW-0472">Membrane</keyword>
<dbReference type="GO" id="GO:0005886">
    <property type="term" value="C:plasma membrane"/>
    <property type="evidence" value="ECO:0007669"/>
    <property type="project" value="UniProtKB-SubCell"/>
</dbReference>
<name>A0A7X3FMC6_9BACL</name>
<dbReference type="Proteomes" id="UP000490800">
    <property type="component" value="Unassembled WGS sequence"/>
</dbReference>
<evidence type="ECO:0000313" key="8">
    <source>
        <dbReference type="EMBL" id="MVP01907.1"/>
    </source>
</evidence>
<comment type="caution">
    <text evidence="8">The sequence shown here is derived from an EMBL/GenBank/DDBJ whole genome shotgun (WGS) entry which is preliminary data.</text>
</comment>
<dbReference type="Pfam" id="PF06271">
    <property type="entry name" value="RDD"/>
    <property type="match status" value="1"/>
</dbReference>
<dbReference type="InterPro" id="IPR010432">
    <property type="entry name" value="RDD"/>
</dbReference>
<dbReference type="RefSeq" id="WP_157338324.1">
    <property type="nucleotide sequence ID" value="NZ_RHLK01000016.1"/>
</dbReference>
<protein>
    <submittedName>
        <fullName evidence="8">RDD family protein</fullName>
    </submittedName>
</protein>
<feature type="transmembrane region" description="Helical" evidence="6">
    <location>
        <begin position="92"/>
        <end position="116"/>
    </location>
</feature>
<keyword evidence="2" id="KW-1003">Cell membrane</keyword>
<feature type="transmembrane region" description="Helical" evidence="6">
    <location>
        <begin position="12"/>
        <end position="31"/>
    </location>
</feature>
<organism evidence="8 9">
    <name type="scientific">Paenibacillus lutrae</name>
    <dbReference type="NCBI Taxonomy" id="2078573"/>
    <lineage>
        <taxon>Bacteria</taxon>
        <taxon>Bacillati</taxon>
        <taxon>Bacillota</taxon>
        <taxon>Bacilli</taxon>
        <taxon>Bacillales</taxon>
        <taxon>Paenibacillaceae</taxon>
        <taxon>Paenibacillus</taxon>
    </lineage>
</organism>
<feature type="transmembrane region" description="Helical" evidence="6">
    <location>
        <begin position="43"/>
        <end position="60"/>
    </location>
</feature>
<dbReference type="OrthoDB" id="1787043at2"/>
<sequence length="148" mass="16413">MDLPAGSLKRIVAALLDATILAISASLVQGLTGFDLQNALNGYPAYIIMGLYQFLFPLFWEGYTPGKRMMGIQIVAMDGSPVKVKTMFIRAIIFQAILYSFTYGIFTIIGLAMILIRSDRRTLHDLAAGTYVRIPHSSLTFSDTPHHR</sequence>
<dbReference type="PANTHER" id="PTHR36115">
    <property type="entry name" value="PROLINE-RICH ANTIGEN HOMOLOG-RELATED"/>
    <property type="match status" value="1"/>
</dbReference>
<evidence type="ECO:0000256" key="4">
    <source>
        <dbReference type="ARBA" id="ARBA00022989"/>
    </source>
</evidence>
<keyword evidence="4 6" id="KW-1133">Transmembrane helix</keyword>
<dbReference type="PANTHER" id="PTHR36115:SF9">
    <property type="entry name" value="LMO1584 PROTEIN"/>
    <property type="match status" value="1"/>
</dbReference>
<evidence type="ECO:0000313" key="9">
    <source>
        <dbReference type="Proteomes" id="UP000490800"/>
    </source>
</evidence>
<gene>
    <name evidence="8" type="ORF">EDM21_20725</name>
</gene>
<proteinExistence type="predicted"/>
<evidence type="ECO:0000259" key="7">
    <source>
        <dbReference type="Pfam" id="PF06271"/>
    </source>
</evidence>
<feature type="domain" description="RDD" evidence="7">
    <location>
        <begin position="5"/>
        <end position="129"/>
    </location>
</feature>
<accession>A0A7X3FMC6</accession>
<reference evidence="8 9" key="1">
    <citation type="journal article" date="2019" name="Microorganisms">
        <title>Paenibacillus lutrae sp. nov., A Chitinolytic Species Isolated from A River Otter in Castril Natural Park, Granada, Spain.</title>
        <authorList>
            <person name="Rodriguez M."/>
            <person name="Reina J.C."/>
            <person name="Bejar V."/>
            <person name="Llamas I."/>
        </authorList>
    </citation>
    <scope>NUCLEOTIDE SEQUENCE [LARGE SCALE GENOMIC DNA]</scope>
    <source>
        <strain evidence="8 9">N10</strain>
    </source>
</reference>
<dbReference type="EMBL" id="RHLK01000016">
    <property type="protein sequence ID" value="MVP01907.1"/>
    <property type="molecule type" value="Genomic_DNA"/>
</dbReference>
<comment type="subcellular location">
    <subcellularLocation>
        <location evidence="1">Cell membrane</location>
        <topology evidence="1">Multi-pass membrane protein</topology>
    </subcellularLocation>
</comment>
<evidence type="ECO:0000256" key="3">
    <source>
        <dbReference type="ARBA" id="ARBA00022692"/>
    </source>
</evidence>
<dbReference type="AlphaFoldDB" id="A0A7X3FMC6"/>
<evidence type="ECO:0000256" key="6">
    <source>
        <dbReference type="SAM" id="Phobius"/>
    </source>
</evidence>